<dbReference type="AlphaFoldDB" id="A0A4Q7V403"/>
<evidence type="ECO:0000256" key="2">
    <source>
        <dbReference type="ARBA" id="ARBA00022692"/>
    </source>
</evidence>
<evidence type="ECO:0000256" key="1">
    <source>
        <dbReference type="ARBA" id="ARBA00004167"/>
    </source>
</evidence>
<evidence type="ECO:0000256" key="3">
    <source>
        <dbReference type="ARBA" id="ARBA00022989"/>
    </source>
</evidence>
<dbReference type="InterPro" id="IPR026264">
    <property type="entry name" value="VirB8/PtlE"/>
</dbReference>
<sequence length="231" mass="26653">MFNKTKNRGGQRPEPEMRNLSWEHSLVSNERKSKRTAWRAFYAQTVLSITLGIAIFFLLPLKTVVPYVIAVDKITGETSVVPTSENYTTNNVLNDKHWVKEFLISHERYNYKLLQYDYDKIKILAGDTVWRDYSSKFNGEKALDKVYADNIEITPKILSITIQNGGIATVRYELATTDRRQANYAPKVQRKVATMRFSYEKKLFQTESDAIDNPHGFTISAYQTDSEFVGE</sequence>
<dbReference type="CDD" id="cd16424">
    <property type="entry name" value="VirB8"/>
    <property type="match status" value="1"/>
</dbReference>
<name>A0A4Q7V403_9BURK</name>
<evidence type="ECO:0000313" key="7">
    <source>
        <dbReference type="EMBL" id="RZT91171.1"/>
    </source>
</evidence>
<dbReference type="GO" id="GO:0016020">
    <property type="term" value="C:membrane"/>
    <property type="evidence" value="ECO:0007669"/>
    <property type="project" value="UniProtKB-SubCell"/>
</dbReference>
<dbReference type="OrthoDB" id="9816242at2"/>
<dbReference type="Pfam" id="PF04335">
    <property type="entry name" value="VirB8"/>
    <property type="match status" value="1"/>
</dbReference>
<comment type="subcellular location">
    <subcellularLocation>
        <location evidence="1">Membrane</location>
        <topology evidence="1">Single-pass membrane protein</topology>
    </subcellularLocation>
</comment>
<dbReference type="Proteomes" id="UP000293398">
    <property type="component" value="Unassembled WGS sequence"/>
</dbReference>
<dbReference type="SUPFAM" id="SSF54427">
    <property type="entry name" value="NTF2-like"/>
    <property type="match status" value="1"/>
</dbReference>
<accession>A0A4Q7V403</accession>
<keyword evidence="8" id="KW-1185">Reference proteome</keyword>
<feature type="transmembrane region" description="Helical" evidence="5">
    <location>
        <begin position="40"/>
        <end position="59"/>
    </location>
</feature>
<evidence type="ECO:0000259" key="6">
    <source>
        <dbReference type="Pfam" id="PF04335"/>
    </source>
</evidence>
<evidence type="ECO:0000256" key="4">
    <source>
        <dbReference type="ARBA" id="ARBA00023136"/>
    </source>
</evidence>
<keyword evidence="3 5" id="KW-1133">Transmembrane helix</keyword>
<evidence type="ECO:0000313" key="8">
    <source>
        <dbReference type="Proteomes" id="UP000293398"/>
    </source>
</evidence>
<dbReference type="EMBL" id="SHKO01000006">
    <property type="protein sequence ID" value="RZT91171.1"/>
    <property type="molecule type" value="Genomic_DNA"/>
</dbReference>
<reference evidence="7 8" key="1">
    <citation type="submission" date="2019-02" db="EMBL/GenBank/DDBJ databases">
        <title>Genomic Encyclopedia of Type Strains, Phase IV (KMG-IV): sequencing the most valuable type-strain genomes for metagenomic binning, comparative biology and taxonomic classification.</title>
        <authorList>
            <person name="Goeker M."/>
        </authorList>
    </citation>
    <scope>NUCLEOTIDE SEQUENCE [LARGE SCALE GENOMIC DNA]</scope>
    <source>
        <strain evidence="7 8">DSM 23814</strain>
    </source>
</reference>
<feature type="domain" description="Bacterial virulence protein VirB8" evidence="6">
    <location>
        <begin position="21"/>
        <end position="227"/>
    </location>
</feature>
<comment type="caution">
    <text evidence="7">The sequence shown here is derived from an EMBL/GenBank/DDBJ whole genome shotgun (WGS) entry which is preliminary data.</text>
</comment>
<dbReference type="Gene3D" id="3.10.450.230">
    <property type="entry name" value="VirB8 protein"/>
    <property type="match status" value="1"/>
</dbReference>
<keyword evidence="4 5" id="KW-0472">Membrane</keyword>
<protein>
    <submittedName>
        <fullName evidence="7">Type IV secretion system protein VirB8</fullName>
    </submittedName>
</protein>
<organism evidence="7 8">
    <name type="scientific">Advenella incenata</name>
    <dbReference type="NCBI Taxonomy" id="267800"/>
    <lineage>
        <taxon>Bacteria</taxon>
        <taxon>Pseudomonadati</taxon>
        <taxon>Pseudomonadota</taxon>
        <taxon>Betaproteobacteria</taxon>
        <taxon>Burkholderiales</taxon>
        <taxon>Alcaligenaceae</taxon>
    </lineage>
</organism>
<dbReference type="GO" id="GO:0030255">
    <property type="term" value="P:protein secretion by the type IV secretion system"/>
    <property type="evidence" value="ECO:0007669"/>
    <property type="project" value="InterPro"/>
</dbReference>
<evidence type="ECO:0000256" key="5">
    <source>
        <dbReference type="SAM" id="Phobius"/>
    </source>
</evidence>
<dbReference type="PIRSF" id="PIRSF003299">
    <property type="entry name" value="VirB8_PtlE"/>
    <property type="match status" value="1"/>
</dbReference>
<proteinExistence type="predicted"/>
<dbReference type="InterPro" id="IPR032710">
    <property type="entry name" value="NTF2-like_dom_sf"/>
</dbReference>
<keyword evidence="2 5" id="KW-0812">Transmembrane</keyword>
<gene>
    <name evidence="7" type="ORF">EV681_4524</name>
</gene>
<dbReference type="InterPro" id="IPR007430">
    <property type="entry name" value="VirB8"/>
</dbReference>
<dbReference type="RefSeq" id="WP_130305279.1">
    <property type="nucleotide sequence ID" value="NZ_SHKO01000006.1"/>
</dbReference>